<dbReference type="Proteomes" id="UP000308730">
    <property type="component" value="Unassembled WGS sequence"/>
</dbReference>
<sequence length="288" mass="34541">MIAVALFFVLVTLQQVVFYAPYKLEKGVWQQQRQAHALEVKSWQQEREERMRERDQQMKERQAFKEERERERLLFEEERARERAQQERVRRAFKEEQAREHQLLKEERAVRLREREAFEQERDQWEQERIAHKPYWSPPWLHSTACLAYNTRMYKARLRNLPLDSDWLGACRSTPLELNGHVLATPESCDLSDDYVYGSWNIDFDQPECQPRWGDWTWDKGCIRPGVHALEAPLWGQKYGDDIYAMCKTTPGVLAGWRDMGLPMQCRQEGDKDIGMVGRWEFLDDQCR</sequence>
<keyword evidence="4" id="KW-1185">Reference proteome</keyword>
<comment type="caution">
    <text evidence="3">The sequence shown here is derived from an EMBL/GenBank/DDBJ whole genome shotgun (WGS) entry which is preliminary data.</text>
</comment>
<evidence type="ECO:0000256" key="1">
    <source>
        <dbReference type="SAM" id="Coils"/>
    </source>
</evidence>
<evidence type="ECO:0000256" key="2">
    <source>
        <dbReference type="SAM" id="SignalP"/>
    </source>
</evidence>
<dbReference type="AlphaFoldDB" id="A0A4S4MR64"/>
<name>A0A4S4MR64_9APHY</name>
<organism evidence="3 4">
    <name type="scientific">Antrodiella citrinella</name>
    <dbReference type="NCBI Taxonomy" id="2447956"/>
    <lineage>
        <taxon>Eukaryota</taxon>
        <taxon>Fungi</taxon>
        <taxon>Dikarya</taxon>
        <taxon>Basidiomycota</taxon>
        <taxon>Agaricomycotina</taxon>
        <taxon>Agaricomycetes</taxon>
        <taxon>Polyporales</taxon>
        <taxon>Steccherinaceae</taxon>
        <taxon>Antrodiella</taxon>
    </lineage>
</organism>
<dbReference type="OrthoDB" id="3153758at2759"/>
<keyword evidence="2" id="KW-0732">Signal</keyword>
<feature type="coiled-coil region" evidence="1">
    <location>
        <begin position="40"/>
        <end position="67"/>
    </location>
</feature>
<reference evidence="3 4" key="1">
    <citation type="submission" date="2019-02" db="EMBL/GenBank/DDBJ databases">
        <title>Genome sequencing of the rare red list fungi Antrodiella citrinella (Flaviporus citrinellus).</title>
        <authorList>
            <person name="Buettner E."/>
            <person name="Kellner H."/>
        </authorList>
    </citation>
    <scope>NUCLEOTIDE SEQUENCE [LARGE SCALE GENOMIC DNA]</scope>
    <source>
        <strain evidence="3 4">DSM 108506</strain>
    </source>
</reference>
<evidence type="ECO:0000313" key="4">
    <source>
        <dbReference type="Proteomes" id="UP000308730"/>
    </source>
</evidence>
<feature type="chain" id="PRO_5020966141" evidence="2">
    <location>
        <begin position="20"/>
        <end position="288"/>
    </location>
</feature>
<keyword evidence="1" id="KW-0175">Coiled coil</keyword>
<feature type="signal peptide" evidence="2">
    <location>
        <begin position="1"/>
        <end position="19"/>
    </location>
</feature>
<accession>A0A4S4MR64</accession>
<gene>
    <name evidence="3" type="ORF">EUX98_g5959</name>
</gene>
<proteinExistence type="predicted"/>
<evidence type="ECO:0000313" key="3">
    <source>
        <dbReference type="EMBL" id="THH28235.1"/>
    </source>
</evidence>
<protein>
    <submittedName>
        <fullName evidence="3">Uncharacterized protein</fullName>
    </submittedName>
</protein>
<dbReference type="EMBL" id="SGPM01000192">
    <property type="protein sequence ID" value="THH28235.1"/>
    <property type="molecule type" value="Genomic_DNA"/>
</dbReference>